<evidence type="ECO:0000313" key="4">
    <source>
        <dbReference type="Proteomes" id="UP001303889"/>
    </source>
</evidence>
<gene>
    <name evidence="3" type="ORF">C8A05DRAFT_46937</name>
</gene>
<feature type="compositionally biased region" description="Low complexity" evidence="1">
    <location>
        <begin position="187"/>
        <end position="197"/>
    </location>
</feature>
<reference evidence="3" key="2">
    <citation type="submission" date="2023-05" db="EMBL/GenBank/DDBJ databases">
        <authorList>
            <consortium name="Lawrence Berkeley National Laboratory"/>
            <person name="Steindorff A."/>
            <person name="Hensen N."/>
            <person name="Bonometti L."/>
            <person name="Westerberg I."/>
            <person name="Brannstrom I.O."/>
            <person name="Guillou S."/>
            <person name="Cros-Aarteil S."/>
            <person name="Calhoun S."/>
            <person name="Haridas S."/>
            <person name="Kuo A."/>
            <person name="Mondo S."/>
            <person name="Pangilinan J."/>
            <person name="Riley R."/>
            <person name="Labutti K."/>
            <person name="Andreopoulos B."/>
            <person name="Lipzen A."/>
            <person name="Chen C."/>
            <person name="Yanf M."/>
            <person name="Daum C."/>
            <person name="Ng V."/>
            <person name="Clum A."/>
            <person name="Ohm R."/>
            <person name="Martin F."/>
            <person name="Silar P."/>
            <person name="Natvig D."/>
            <person name="Lalanne C."/>
            <person name="Gautier V."/>
            <person name="Ament-Velasquez S.L."/>
            <person name="Kruys A."/>
            <person name="Hutchinson M.I."/>
            <person name="Powell A.J."/>
            <person name="Barry K."/>
            <person name="Miller A.N."/>
            <person name="Grigoriev I.V."/>
            <person name="Debuchy R."/>
            <person name="Gladieux P."/>
            <person name="Thoren M.H."/>
            <person name="Johannesson H."/>
        </authorList>
    </citation>
    <scope>NUCLEOTIDE SEQUENCE</scope>
    <source>
        <strain evidence="3">CBS 103.79</strain>
    </source>
</reference>
<organism evidence="3 4">
    <name type="scientific">Staphylotrichum tortipilum</name>
    <dbReference type="NCBI Taxonomy" id="2831512"/>
    <lineage>
        <taxon>Eukaryota</taxon>
        <taxon>Fungi</taxon>
        <taxon>Dikarya</taxon>
        <taxon>Ascomycota</taxon>
        <taxon>Pezizomycotina</taxon>
        <taxon>Sordariomycetes</taxon>
        <taxon>Sordariomycetidae</taxon>
        <taxon>Sordariales</taxon>
        <taxon>Chaetomiaceae</taxon>
        <taxon>Staphylotrichum</taxon>
    </lineage>
</organism>
<dbReference type="EMBL" id="MU855870">
    <property type="protein sequence ID" value="KAK3898848.1"/>
    <property type="molecule type" value="Genomic_DNA"/>
</dbReference>
<accession>A0AAN6RQL3</accession>
<keyword evidence="2" id="KW-0472">Membrane</keyword>
<feature type="transmembrane region" description="Helical" evidence="2">
    <location>
        <begin position="49"/>
        <end position="73"/>
    </location>
</feature>
<sequence length="471" mass="49973">MRFQAPQLGALGVTFTIMRACQLASLIAIIGLCANFISEIATAEHNPPSELIGTLTVAVTAVIYIVITYILYYDNMLPLLLTGCLDGLLLIASIVVASLVGKPLSMLNCAALSSSSALTGTSFYSSASPQIRSSILTKTLSYLTFVTLDQTTCYEIKAVWGLAIALCVLFAFSALVCNAQQQQPQQAWNRAPNAQQPYFPPPPLAPIRNTGRRPRAAVAAVVGLPPNPRVTVSPPPPSTCESDASSSTYDADRGASPPQPRGLRPPPPPRVRSLTAPSAKPTTLEKGEEAEEEDGISPLLSRAPALLFPPPQTSAHDGLASPSDVIPPEHKRIPVPIPRSPISPPPPPSPATKPSSGLGLGLDFLARRSLRKSTLSISPSRGSKKQLPPPPIVLVVRKNPAGGWGVAKEVSREEVEEVVSAKASLGGVSPVVVPSPAPTKGKKRRTVWEGLVDGWWDLGLLERMGTVRRKR</sequence>
<dbReference type="Proteomes" id="UP001303889">
    <property type="component" value="Unassembled WGS sequence"/>
</dbReference>
<evidence type="ECO:0000313" key="3">
    <source>
        <dbReference type="EMBL" id="KAK3898848.1"/>
    </source>
</evidence>
<keyword evidence="2" id="KW-0812">Transmembrane</keyword>
<feature type="compositionally biased region" description="Pro residues" evidence="1">
    <location>
        <begin position="257"/>
        <end position="270"/>
    </location>
</feature>
<keyword evidence="4" id="KW-1185">Reference proteome</keyword>
<feature type="transmembrane region" description="Helical" evidence="2">
    <location>
        <begin position="12"/>
        <end position="37"/>
    </location>
</feature>
<evidence type="ECO:0000256" key="1">
    <source>
        <dbReference type="SAM" id="MobiDB-lite"/>
    </source>
</evidence>
<keyword evidence="2" id="KW-1133">Transmembrane helix</keyword>
<feature type="compositionally biased region" description="Pro residues" evidence="1">
    <location>
        <begin position="225"/>
        <end position="238"/>
    </location>
</feature>
<dbReference type="AlphaFoldDB" id="A0AAN6RQL3"/>
<protein>
    <submittedName>
        <fullName evidence="3">Uncharacterized protein</fullName>
    </submittedName>
</protein>
<reference evidence="3" key="1">
    <citation type="journal article" date="2023" name="Mol. Phylogenet. Evol.">
        <title>Genome-scale phylogeny and comparative genomics of the fungal order Sordariales.</title>
        <authorList>
            <person name="Hensen N."/>
            <person name="Bonometti L."/>
            <person name="Westerberg I."/>
            <person name="Brannstrom I.O."/>
            <person name="Guillou S."/>
            <person name="Cros-Aarteil S."/>
            <person name="Calhoun S."/>
            <person name="Haridas S."/>
            <person name="Kuo A."/>
            <person name="Mondo S."/>
            <person name="Pangilinan J."/>
            <person name="Riley R."/>
            <person name="LaButti K."/>
            <person name="Andreopoulos B."/>
            <person name="Lipzen A."/>
            <person name="Chen C."/>
            <person name="Yan M."/>
            <person name="Daum C."/>
            <person name="Ng V."/>
            <person name="Clum A."/>
            <person name="Steindorff A."/>
            <person name="Ohm R.A."/>
            <person name="Martin F."/>
            <person name="Silar P."/>
            <person name="Natvig D.O."/>
            <person name="Lalanne C."/>
            <person name="Gautier V."/>
            <person name="Ament-Velasquez S.L."/>
            <person name="Kruys A."/>
            <person name="Hutchinson M.I."/>
            <person name="Powell A.J."/>
            <person name="Barry K."/>
            <person name="Miller A.N."/>
            <person name="Grigoriev I.V."/>
            <person name="Debuchy R."/>
            <person name="Gladieux P."/>
            <person name="Hiltunen Thoren M."/>
            <person name="Johannesson H."/>
        </authorList>
    </citation>
    <scope>NUCLEOTIDE SEQUENCE</scope>
    <source>
        <strain evidence="3">CBS 103.79</strain>
    </source>
</reference>
<feature type="region of interest" description="Disordered" evidence="1">
    <location>
        <begin position="187"/>
        <end position="360"/>
    </location>
</feature>
<feature type="transmembrane region" description="Helical" evidence="2">
    <location>
        <begin position="79"/>
        <end position="100"/>
    </location>
</feature>
<evidence type="ECO:0000256" key="2">
    <source>
        <dbReference type="SAM" id="Phobius"/>
    </source>
</evidence>
<feature type="compositionally biased region" description="Polar residues" evidence="1">
    <location>
        <begin position="240"/>
        <end position="249"/>
    </location>
</feature>
<proteinExistence type="predicted"/>
<feature type="transmembrane region" description="Helical" evidence="2">
    <location>
        <begin position="158"/>
        <end position="176"/>
    </location>
</feature>
<comment type="caution">
    <text evidence="3">The sequence shown here is derived from an EMBL/GenBank/DDBJ whole genome shotgun (WGS) entry which is preliminary data.</text>
</comment>
<name>A0AAN6RQL3_9PEZI</name>
<feature type="compositionally biased region" description="Pro residues" evidence="1">
    <location>
        <begin position="335"/>
        <end position="351"/>
    </location>
</feature>